<protein>
    <submittedName>
        <fullName evidence="3">Kinase-like protein</fullName>
    </submittedName>
</protein>
<evidence type="ECO:0000256" key="1">
    <source>
        <dbReference type="SAM" id="MobiDB-lite"/>
    </source>
</evidence>
<keyword evidence="4" id="KW-1185">Reference proteome</keyword>
<dbReference type="GO" id="GO:0044773">
    <property type="term" value="P:mitotic DNA damage checkpoint signaling"/>
    <property type="evidence" value="ECO:0007669"/>
    <property type="project" value="TreeGrafter"/>
</dbReference>
<dbReference type="AlphaFoldDB" id="A0A6A6A1U6"/>
<feature type="domain" description="Protein kinase" evidence="2">
    <location>
        <begin position="209"/>
        <end position="498"/>
    </location>
</feature>
<dbReference type="EMBL" id="ML977517">
    <property type="protein sequence ID" value="KAF2125144.1"/>
    <property type="molecule type" value="Genomic_DNA"/>
</dbReference>
<dbReference type="OrthoDB" id="4062651at2759"/>
<evidence type="ECO:0000313" key="3">
    <source>
        <dbReference type="EMBL" id="KAF2125144.1"/>
    </source>
</evidence>
<dbReference type="Gene3D" id="1.10.510.10">
    <property type="entry name" value="Transferase(Phosphotransferase) domain 1"/>
    <property type="match status" value="1"/>
</dbReference>
<dbReference type="PANTHER" id="PTHR44167:SF24">
    <property type="entry name" value="SERINE_THREONINE-PROTEIN KINASE CHK2"/>
    <property type="match status" value="1"/>
</dbReference>
<dbReference type="PANTHER" id="PTHR44167">
    <property type="entry name" value="OVARIAN-SPECIFIC SERINE/THREONINE-PROTEIN KINASE LOK-RELATED"/>
    <property type="match status" value="1"/>
</dbReference>
<proteinExistence type="predicted"/>
<evidence type="ECO:0000259" key="2">
    <source>
        <dbReference type="PROSITE" id="PS50011"/>
    </source>
</evidence>
<gene>
    <name evidence="3" type="ORF">P153DRAFT_400629</name>
</gene>
<dbReference type="Gene3D" id="3.30.200.20">
    <property type="entry name" value="Phosphorylase Kinase, domain 1"/>
    <property type="match status" value="1"/>
</dbReference>
<feature type="region of interest" description="Disordered" evidence="1">
    <location>
        <begin position="29"/>
        <end position="62"/>
    </location>
</feature>
<dbReference type="InterPro" id="IPR011009">
    <property type="entry name" value="Kinase-like_dom_sf"/>
</dbReference>
<dbReference type="PROSITE" id="PS50011">
    <property type="entry name" value="PROTEIN_KINASE_DOM"/>
    <property type="match status" value="1"/>
</dbReference>
<keyword evidence="3" id="KW-0808">Transferase</keyword>
<dbReference type="PROSITE" id="PS00108">
    <property type="entry name" value="PROTEIN_KINASE_ST"/>
    <property type="match status" value="1"/>
</dbReference>
<keyword evidence="3" id="KW-0418">Kinase</keyword>
<evidence type="ECO:0000313" key="4">
    <source>
        <dbReference type="Proteomes" id="UP000799771"/>
    </source>
</evidence>
<name>A0A6A6A1U6_9PLEO</name>
<dbReference type="RefSeq" id="XP_033519536.1">
    <property type="nucleotide sequence ID" value="XM_033671842.1"/>
</dbReference>
<dbReference type="SUPFAM" id="SSF56112">
    <property type="entry name" value="Protein kinase-like (PK-like)"/>
    <property type="match status" value="1"/>
</dbReference>
<accession>A0A6A6A1U6</accession>
<dbReference type="Proteomes" id="UP000799771">
    <property type="component" value="Unassembled WGS sequence"/>
</dbReference>
<reference evidence="3" key="1">
    <citation type="journal article" date="2020" name="Stud. Mycol.">
        <title>101 Dothideomycetes genomes: a test case for predicting lifestyles and emergence of pathogens.</title>
        <authorList>
            <person name="Haridas S."/>
            <person name="Albert R."/>
            <person name="Binder M."/>
            <person name="Bloem J."/>
            <person name="Labutti K."/>
            <person name="Salamov A."/>
            <person name="Andreopoulos B."/>
            <person name="Baker S."/>
            <person name="Barry K."/>
            <person name="Bills G."/>
            <person name="Bluhm B."/>
            <person name="Cannon C."/>
            <person name="Castanera R."/>
            <person name="Culley D."/>
            <person name="Daum C."/>
            <person name="Ezra D."/>
            <person name="Gonzalez J."/>
            <person name="Henrissat B."/>
            <person name="Kuo A."/>
            <person name="Liang C."/>
            <person name="Lipzen A."/>
            <person name="Lutzoni F."/>
            <person name="Magnuson J."/>
            <person name="Mondo S."/>
            <person name="Nolan M."/>
            <person name="Ohm R."/>
            <person name="Pangilinan J."/>
            <person name="Park H.-J."/>
            <person name="Ramirez L."/>
            <person name="Alfaro M."/>
            <person name="Sun H."/>
            <person name="Tritt A."/>
            <person name="Yoshinaga Y."/>
            <person name="Zwiers L.-H."/>
            <person name="Turgeon B."/>
            <person name="Goodwin S."/>
            <person name="Spatafora J."/>
            <person name="Crous P."/>
            <person name="Grigoriev I."/>
        </authorList>
    </citation>
    <scope>NUCLEOTIDE SEQUENCE</scope>
    <source>
        <strain evidence="3">CBS 119687</strain>
    </source>
</reference>
<dbReference type="Pfam" id="PF00069">
    <property type="entry name" value="Pkinase"/>
    <property type="match status" value="1"/>
</dbReference>
<dbReference type="SMART" id="SM00220">
    <property type="entry name" value="S_TKc"/>
    <property type="match status" value="1"/>
</dbReference>
<dbReference type="InterPro" id="IPR000719">
    <property type="entry name" value="Prot_kinase_dom"/>
</dbReference>
<sequence>MATQNRHAEHGPVWRKSYKDVGNIEAHEMDKQGADSMDNKRQIEKGNILEETKEDNQGADEDHTQQIKECKVDTGNLVEVQAMKITAMPAVIPRALYFTPISHCGSPMLAENLPSRGQFNVSSPRTFNSAQPTFASYTTAPSRSGLVSRSSIHGYFRSRGSKPVEIFTSDWLTLLESRGILLDPKDELDWSGRGQHVEYEPKDEGSIPLQVEDVLGYSATAIVQSVKCRRIRLARKKIRCNRRLKKEDAIVEVEHLQRLQHVHIVRVVDTYTLKKELSILLYPAAECNLTNSPDTGTEGNGLLGFGKLYIPTFLGCLSKALHFIHEKNVKHMDIKPKNILIHKPGLLDWKLYIADFGIARAYKSAADSETDSPTSFTRKFAAPEVILQDTRGFPADVFSLGCVYMELLAVLVSSTDHNEREHLSKLRAKGPDSSFHSNIDAIRQWCNDAYQAYKDLDEKVFDMKLLDGIFPVVASNMLDVSPEKRPTTGDLQKCTAKLCCYRCSQDANGPEPFEAADAMSS</sequence>
<organism evidence="3 4">
    <name type="scientific">Dothidotthia symphoricarpi CBS 119687</name>
    <dbReference type="NCBI Taxonomy" id="1392245"/>
    <lineage>
        <taxon>Eukaryota</taxon>
        <taxon>Fungi</taxon>
        <taxon>Dikarya</taxon>
        <taxon>Ascomycota</taxon>
        <taxon>Pezizomycotina</taxon>
        <taxon>Dothideomycetes</taxon>
        <taxon>Pleosporomycetidae</taxon>
        <taxon>Pleosporales</taxon>
        <taxon>Dothidotthiaceae</taxon>
        <taxon>Dothidotthia</taxon>
    </lineage>
</organism>
<dbReference type="GeneID" id="54412274"/>
<dbReference type="GO" id="GO:0005524">
    <property type="term" value="F:ATP binding"/>
    <property type="evidence" value="ECO:0007669"/>
    <property type="project" value="InterPro"/>
</dbReference>
<dbReference type="GO" id="GO:0004674">
    <property type="term" value="F:protein serine/threonine kinase activity"/>
    <property type="evidence" value="ECO:0007669"/>
    <property type="project" value="TreeGrafter"/>
</dbReference>
<dbReference type="GO" id="GO:0005634">
    <property type="term" value="C:nucleus"/>
    <property type="evidence" value="ECO:0007669"/>
    <property type="project" value="TreeGrafter"/>
</dbReference>
<dbReference type="InterPro" id="IPR008271">
    <property type="entry name" value="Ser/Thr_kinase_AS"/>
</dbReference>
<dbReference type="CDD" id="cd00180">
    <property type="entry name" value="PKc"/>
    <property type="match status" value="1"/>
</dbReference>